<dbReference type="OrthoDB" id="5298497at2"/>
<proteinExistence type="predicted"/>
<name>A0A4R3YF01_9PROT</name>
<dbReference type="PANTHER" id="PTHR34351:SF1">
    <property type="entry name" value="SLR1927 PROTEIN"/>
    <property type="match status" value="1"/>
</dbReference>
<dbReference type="PANTHER" id="PTHR34351">
    <property type="entry name" value="SLR1927 PROTEIN-RELATED"/>
    <property type="match status" value="1"/>
</dbReference>
<dbReference type="AlphaFoldDB" id="A0A4R3YF01"/>
<evidence type="ECO:0000313" key="2">
    <source>
        <dbReference type="EMBL" id="TCV90670.1"/>
    </source>
</evidence>
<dbReference type="Proteomes" id="UP000295367">
    <property type="component" value="Unassembled WGS sequence"/>
</dbReference>
<dbReference type="EMBL" id="SMCO01000001">
    <property type="protein sequence ID" value="TCV90670.1"/>
    <property type="molecule type" value="Genomic_DNA"/>
</dbReference>
<accession>A0A4R3YF01</accession>
<comment type="caution">
    <text evidence="2">The sequence shown here is derived from an EMBL/GenBank/DDBJ whole genome shotgun (WGS) entry which is preliminary data.</text>
</comment>
<evidence type="ECO:0000256" key="1">
    <source>
        <dbReference type="SAM" id="Phobius"/>
    </source>
</evidence>
<gene>
    <name evidence="2" type="ORF">EDC63_101644</name>
</gene>
<keyword evidence="3" id="KW-1185">Reference proteome</keyword>
<protein>
    <submittedName>
        <fullName evidence="2">Uncharacterized protein (DUF58 family)</fullName>
    </submittedName>
</protein>
<keyword evidence="1" id="KW-0472">Membrane</keyword>
<keyword evidence="1" id="KW-1133">Transmembrane helix</keyword>
<organism evidence="2 3">
    <name type="scientific">Sulfurirhabdus autotrophica</name>
    <dbReference type="NCBI Taxonomy" id="1706046"/>
    <lineage>
        <taxon>Bacteria</taxon>
        <taxon>Pseudomonadati</taxon>
        <taxon>Pseudomonadota</taxon>
        <taxon>Betaproteobacteria</taxon>
        <taxon>Nitrosomonadales</taxon>
        <taxon>Sulfuricellaceae</taxon>
        <taxon>Sulfurirhabdus</taxon>
    </lineage>
</organism>
<sequence>MTLRTAYHQLLQKSAFRKRGPETAPVNLNSHRVFILPTRQGLLFSVVLLLILTGSVNYDLNMGYALTFLLAGLGLISILQTHRNLANLCISWGKTQPVFSGQHAEFPIILENLGRYARYSIGVQIIGGEAVFHDVATKTSTTAIVSSIAQQRGLLTCPRLHIFTRFPLGLFRAWSTIEPDFKCLIYPLPETKLTPYHSISGGMNGSSNQGEGNDDFSTLRNYRYGDPATHVAWKALAREQGLLTKQFTGQESAELWFDWDSIPGMETEARLSRLCRWVINADQTGATYGLKLPGWSIPPSNGINHRAICLKSLALFGIRPTIKTAP</sequence>
<keyword evidence="1" id="KW-0812">Transmembrane</keyword>
<evidence type="ECO:0000313" key="3">
    <source>
        <dbReference type="Proteomes" id="UP000295367"/>
    </source>
</evidence>
<feature type="transmembrane region" description="Helical" evidence="1">
    <location>
        <begin position="64"/>
        <end position="81"/>
    </location>
</feature>
<dbReference type="RefSeq" id="WP_124947429.1">
    <property type="nucleotide sequence ID" value="NZ_BHVT01000073.1"/>
</dbReference>
<feature type="transmembrane region" description="Helical" evidence="1">
    <location>
        <begin position="41"/>
        <end position="58"/>
    </location>
</feature>
<reference evidence="2 3" key="1">
    <citation type="submission" date="2019-03" db="EMBL/GenBank/DDBJ databases">
        <title>Genomic Encyclopedia of Type Strains, Phase IV (KMG-IV): sequencing the most valuable type-strain genomes for metagenomic binning, comparative biology and taxonomic classification.</title>
        <authorList>
            <person name="Goeker M."/>
        </authorList>
    </citation>
    <scope>NUCLEOTIDE SEQUENCE [LARGE SCALE GENOMIC DNA]</scope>
    <source>
        <strain evidence="2 3">DSM 100309</strain>
    </source>
</reference>